<accession>A0A0A9FMN9</accession>
<organism evidence="1">
    <name type="scientific">Arundo donax</name>
    <name type="common">Giant reed</name>
    <name type="synonym">Donax arundinaceus</name>
    <dbReference type="NCBI Taxonomy" id="35708"/>
    <lineage>
        <taxon>Eukaryota</taxon>
        <taxon>Viridiplantae</taxon>
        <taxon>Streptophyta</taxon>
        <taxon>Embryophyta</taxon>
        <taxon>Tracheophyta</taxon>
        <taxon>Spermatophyta</taxon>
        <taxon>Magnoliopsida</taxon>
        <taxon>Liliopsida</taxon>
        <taxon>Poales</taxon>
        <taxon>Poaceae</taxon>
        <taxon>PACMAD clade</taxon>
        <taxon>Arundinoideae</taxon>
        <taxon>Arundineae</taxon>
        <taxon>Arundo</taxon>
    </lineage>
</organism>
<reference evidence="1" key="1">
    <citation type="submission" date="2014-09" db="EMBL/GenBank/DDBJ databases">
        <authorList>
            <person name="Magalhaes I.L.F."/>
            <person name="Oliveira U."/>
            <person name="Santos F.R."/>
            <person name="Vidigal T.H.D.A."/>
            <person name="Brescovit A.D."/>
            <person name="Santos A.J."/>
        </authorList>
    </citation>
    <scope>NUCLEOTIDE SEQUENCE</scope>
    <source>
        <tissue evidence="1">Shoot tissue taken approximately 20 cm above the soil surface</tissue>
    </source>
</reference>
<dbReference type="EMBL" id="GBRH01185332">
    <property type="protein sequence ID" value="JAE12564.1"/>
    <property type="molecule type" value="Transcribed_RNA"/>
</dbReference>
<protein>
    <submittedName>
        <fullName evidence="1">Uncharacterized protein</fullName>
    </submittedName>
</protein>
<sequence>MDNLQEITLLSKARVGMLTDDIVHCLARGIVKKSIPVWWLVFKVVRKL</sequence>
<reference evidence="1" key="2">
    <citation type="journal article" date="2015" name="Data Brief">
        <title>Shoot transcriptome of the giant reed, Arundo donax.</title>
        <authorList>
            <person name="Barrero R.A."/>
            <person name="Guerrero F.D."/>
            <person name="Moolhuijzen P."/>
            <person name="Goolsby J.A."/>
            <person name="Tidwell J."/>
            <person name="Bellgard S.E."/>
            <person name="Bellgard M.I."/>
        </authorList>
    </citation>
    <scope>NUCLEOTIDE SEQUENCE</scope>
    <source>
        <tissue evidence="1">Shoot tissue taken approximately 20 cm above the soil surface</tissue>
    </source>
</reference>
<name>A0A0A9FMN9_ARUDO</name>
<dbReference type="AlphaFoldDB" id="A0A0A9FMN9"/>
<proteinExistence type="predicted"/>
<evidence type="ECO:0000313" key="1">
    <source>
        <dbReference type="EMBL" id="JAE12564.1"/>
    </source>
</evidence>